<dbReference type="PROSITE" id="PS51257">
    <property type="entry name" value="PROKAR_LIPOPROTEIN"/>
    <property type="match status" value="1"/>
</dbReference>
<organism evidence="3">
    <name type="scientific">Oceaniferula spumae</name>
    <dbReference type="NCBI Taxonomy" id="2979115"/>
    <lineage>
        <taxon>Bacteria</taxon>
        <taxon>Pseudomonadati</taxon>
        <taxon>Verrucomicrobiota</taxon>
        <taxon>Verrucomicrobiia</taxon>
        <taxon>Verrucomicrobiales</taxon>
        <taxon>Verrucomicrobiaceae</taxon>
        <taxon>Oceaniferula</taxon>
    </lineage>
</organism>
<gene>
    <name evidence="3" type="ORF">NT6N_36170</name>
</gene>
<evidence type="ECO:0000256" key="2">
    <source>
        <dbReference type="SAM" id="SignalP"/>
    </source>
</evidence>
<protein>
    <submittedName>
        <fullName evidence="3">Uncharacterized protein</fullName>
    </submittedName>
</protein>
<reference evidence="3" key="1">
    <citation type="submission" date="2024-07" db="EMBL/GenBank/DDBJ databases">
        <title>Complete genome sequence of Verrucomicrobiaceae bacterium NT6N.</title>
        <authorList>
            <person name="Huang C."/>
            <person name="Takami H."/>
            <person name="Hamasaki K."/>
        </authorList>
    </citation>
    <scope>NUCLEOTIDE SEQUENCE</scope>
    <source>
        <strain evidence="3">NT6N</strain>
    </source>
</reference>
<feature type="signal peptide" evidence="2">
    <location>
        <begin position="1"/>
        <end position="28"/>
    </location>
</feature>
<dbReference type="AlphaFoldDB" id="A0AAT9FRG1"/>
<sequence length="162" mass="18221">MKNLLLPIYLTVALLTSCAVVPPAQSNANAGASNSPSNSPQAKQKPFDHFAERDDLPDLKWQTSKNSDGSLNLYIKVNNATHFLKRVESFDKLNPSSDEYNLYGVPRKATLACDYRKVGSHQEDGNKLYAIIYAHTVQIYDGWIAPGEMDNRDWKLFRSIPF</sequence>
<evidence type="ECO:0000256" key="1">
    <source>
        <dbReference type="SAM" id="MobiDB-lite"/>
    </source>
</evidence>
<name>A0AAT9FRG1_9BACT</name>
<evidence type="ECO:0000313" key="3">
    <source>
        <dbReference type="EMBL" id="BDS08577.1"/>
    </source>
</evidence>
<dbReference type="KEGG" id="osu:NT6N_36170"/>
<accession>A0AAT9FRG1</accession>
<dbReference type="EMBL" id="AP026866">
    <property type="protein sequence ID" value="BDS08577.1"/>
    <property type="molecule type" value="Genomic_DNA"/>
</dbReference>
<feature type="chain" id="PRO_5043445502" evidence="2">
    <location>
        <begin position="29"/>
        <end position="162"/>
    </location>
</feature>
<keyword evidence="2" id="KW-0732">Signal</keyword>
<feature type="compositionally biased region" description="Low complexity" evidence="1">
    <location>
        <begin position="26"/>
        <end position="42"/>
    </location>
</feature>
<proteinExistence type="predicted"/>
<feature type="region of interest" description="Disordered" evidence="1">
    <location>
        <begin position="26"/>
        <end position="45"/>
    </location>
</feature>